<comment type="caution">
    <text evidence="2">The sequence shown here is derived from an EMBL/GenBank/DDBJ whole genome shotgun (WGS) entry which is preliminary data.</text>
</comment>
<dbReference type="EMBL" id="VSSQ01096932">
    <property type="protein sequence ID" value="MPN40493.1"/>
    <property type="molecule type" value="Genomic_DNA"/>
</dbReference>
<evidence type="ECO:0000313" key="2">
    <source>
        <dbReference type="EMBL" id="MPN40493.1"/>
    </source>
</evidence>
<sequence length="72" mass="7707">MDHCVLESCKADGLDVPFRPLPALRLGNTGDLETELDVLPDGPPREEGEVLEDHPPVRSGALAAFPSQGDRS</sequence>
<dbReference type="AlphaFoldDB" id="A0A645HYX9"/>
<feature type="region of interest" description="Disordered" evidence="1">
    <location>
        <begin position="26"/>
        <end position="72"/>
    </location>
</feature>
<evidence type="ECO:0000256" key="1">
    <source>
        <dbReference type="SAM" id="MobiDB-lite"/>
    </source>
</evidence>
<name>A0A645HYX9_9ZZZZ</name>
<reference evidence="2" key="1">
    <citation type="submission" date="2019-08" db="EMBL/GenBank/DDBJ databases">
        <authorList>
            <person name="Kucharzyk K."/>
            <person name="Murdoch R.W."/>
            <person name="Higgins S."/>
            <person name="Loffler F."/>
        </authorList>
    </citation>
    <scope>NUCLEOTIDE SEQUENCE</scope>
</reference>
<feature type="compositionally biased region" description="Basic and acidic residues" evidence="1">
    <location>
        <begin position="43"/>
        <end position="56"/>
    </location>
</feature>
<gene>
    <name evidence="2" type="ORF">SDC9_188031</name>
</gene>
<accession>A0A645HYX9</accession>
<protein>
    <submittedName>
        <fullName evidence="2">Uncharacterized protein</fullName>
    </submittedName>
</protein>
<organism evidence="2">
    <name type="scientific">bioreactor metagenome</name>
    <dbReference type="NCBI Taxonomy" id="1076179"/>
    <lineage>
        <taxon>unclassified sequences</taxon>
        <taxon>metagenomes</taxon>
        <taxon>ecological metagenomes</taxon>
    </lineage>
</organism>
<proteinExistence type="predicted"/>